<sequence>MEVLPLASSQKKYTTLVNNTLLFALSNFSSKLLSFFIRPYLSYALDSPDVMGVSSLLQQATNLLIPVVSLGVSYAVIRFGLDRSVRKESVFVNGGLTIFAGFALLLVAMPLVRLIPNAAEYLPWLYLCVLASCLRTLCTQFIRARMLNRLVAIDGVLTTGALLAYYLIFLSCFNMGATGFLLANACADLTSMVFVFFAGGCWKYCKPKAFDKSLWADMLRYCLPMIPAAISFWIINASDMFFVQAMCEDYQGRSGNYWVGLLSAGYFLPQVITIMGSIFYEAWQLSAVTEEQDREAFFSKIFRVYACAMFCCVAGVIMLCRPMIHLFKAEYYDGWTFVPFLTLCSMCTCLNQFLNSVYVVYKRSTGSLVTMLAGAVLNVILNGVFILLWGPWGVTPASFLSLLLVFLLRAYSTRGLLRIDFHPAWLLINLVLVLAEIWCLMNLSAWVVPVVLLTAVVCAINVREVYSLVQKLLGKFLHRKGAQS</sequence>
<evidence type="ECO:0000313" key="7">
    <source>
        <dbReference type="EMBL" id="HIZ42785.1"/>
    </source>
</evidence>
<dbReference type="AlphaFoldDB" id="A0A9D2JA47"/>
<feature type="transmembrane region" description="Helical" evidence="6">
    <location>
        <begin position="336"/>
        <end position="361"/>
    </location>
</feature>
<feature type="transmembrane region" description="Helical" evidence="6">
    <location>
        <begin position="21"/>
        <end position="41"/>
    </location>
</feature>
<keyword evidence="4 6" id="KW-1133">Transmembrane helix</keyword>
<keyword evidence="3 6" id="KW-0812">Transmembrane</keyword>
<dbReference type="EMBL" id="DXBP01000056">
    <property type="protein sequence ID" value="HIZ42785.1"/>
    <property type="molecule type" value="Genomic_DNA"/>
</dbReference>
<feature type="transmembrane region" description="Helical" evidence="6">
    <location>
        <begin position="368"/>
        <end position="388"/>
    </location>
</feature>
<feature type="transmembrane region" description="Helical" evidence="6">
    <location>
        <begin position="180"/>
        <end position="202"/>
    </location>
</feature>
<accession>A0A9D2JA47</accession>
<dbReference type="Proteomes" id="UP000824048">
    <property type="component" value="Unassembled WGS sequence"/>
</dbReference>
<dbReference type="PANTHER" id="PTHR30250">
    <property type="entry name" value="PST FAMILY PREDICTED COLANIC ACID TRANSPORTER"/>
    <property type="match status" value="1"/>
</dbReference>
<evidence type="ECO:0000256" key="6">
    <source>
        <dbReference type="SAM" id="Phobius"/>
    </source>
</evidence>
<name>A0A9D2JA47_9FIRM</name>
<evidence type="ECO:0000256" key="4">
    <source>
        <dbReference type="ARBA" id="ARBA00022989"/>
    </source>
</evidence>
<dbReference type="GO" id="GO:0005886">
    <property type="term" value="C:plasma membrane"/>
    <property type="evidence" value="ECO:0007669"/>
    <property type="project" value="UniProtKB-SubCell"/>
</dbReference>
<dbReference type="PANTHER" id="PTHR30250:SF11">
    <property type="entry name" value="O-ANTIGEN TRANSPORTER-RELATED"/>
    <property type="match status" value="1"/>
</dbReference>
<evidence type="ECO:0000256" key="1">
    <source>
        <dbReference type="ARBA" id="ARBA00004651"/>
    </source>
</evidence>
<feature type="transmembrane region" description="Helical" evidence="6">
    <location>
        <begin position="301"/>
        <end position="324"/>
    </location>
</feature>
<feature type="transmembrane region" description="Helical" evidence="6">
    <location>
        <begin position="61"/>
        <end position="81"/>
    </location>
</feature>
<keyword evidence="2" id="KW-1003">Cell membrane</keyword>
<feature type="transmembrane region" description="Helical" evidence="6">
    <location>
        <begin position="424"/>
        <end position="444"/>
    </location>
</feature>
<feature type="transmembrane region" description="Helical" evidence="6">
    <location>
        <begin position="394"/>
        <end position="412"/>
    </location>
</feature>
<proteinExistence type="predicted"/>
<feature type="transmembrane region" description="Helical" evidence="6">
    <location>
        <begin position="90"/>
        <end position="115"/>
    </location>
</feature>
<evidence type="ECO:0000256" key="3">
    <source>
        <dbReference type="ARBA" id="ARBA00022692"/>
    </source>
</evidence>
<reference evidence="7" key="2">
    <citation type="submission" date="2021-04" db="EMBL/GenBank/DDBJ databases">
        <authorList>
            <person name="Gilroy R."/>
        </authorList>
    </citation>
    <scope>NUCLEOTIDE SEQUENCE</scope>
    <source>
        <strain evidence="7">ChiSxjej1B13-11774</strain>
    </source>
</reference>
<dbReference type="InterPro" id="IPR050833">
    <property type="entry name" value="Poly_Biosynth_Transport"/>
</dbReference>
<feature type="transmembrane region" description="Helical" evidence="6">
    <location>
        <begin position="121"/>
        <end position="138"/>
    </location>
</feature>
<comment type="caution">
    <text evidence="7">The sequence shown here is derived from an EMBL/GenBank/DDBJ whole genome shotgun (WGS) entry which is preliminary data.</text>
</comment>
<feature type="transmembrane region" description="Helical" evidence="6">
    <location>
        <begin position="214"/>
        <end position="235"/>
    </location>
</feature>
<organism evidence="7 8">
    <name type="scientific">Candidatus Gemmiger excrementigallinarum</name>
    <dbReference type="NCBI Taxonomy" id="2838609"/>
    <lineage>
        <taxon>Bacteria</taxon>
        <taxon>Bacillati</taxon>
        <taxon>Bacillota</taxon>
        <taxon>Clostridia</taxon>
        <taxon>Eubacteriales</taxon>
        <taxon>Gemmiger</taxon>
    </lineage>
</organism>
<feature type="transmembrane region" description="Helical" evidence="6">
    <location>
        <begin position="255"/>
        <end position="280"/>
    </location>
</feature>
<gene>
    <name evidence="7" type="ORF">H9811_09510</name>
</gene>
<evidence type="ECO:0000313" key="8">
    <source>
        <dbReference type="Proteomes" id="UP000824048"/>
    </source>
</evidence>
<reference evidence="7" key="1">
    <citation type="journal article" date="2021" name="PeerJ">
        <title>Extensive microbial diversity within the chicken gut microbiome revealed by metagenomics and culture.</title>
        <authorList>
            <person name="Gilroy R."/>
            <person name="Ravi A."/>
            <person name="Getino M."/>
            <person name="Pursley I."/>
            <person name="Horton D.L."/>
            <person name="Alikhan N.F."/>
            <person name="Baker D."/>
            <person name="Gharbi K."/>
            <person name="Hall N."/>
            <person name="Watson M."/>
            <person name="Adriaenssens E.M."/>
            <person name="Foster-Nyarko E."/>
            <person name="Jarju S."/>
            <person name="Secka A."/>
            <person name="Antonio M."/>
            <person name="Oren A."/>
            <person name="Chaudhuri R.R."/>
            <person name="La Ragione R."/>
            <person name="Hildebrand F."/>
            <person name="Pallen M.J."/>
        </authorList>
    </citation>
    <scope>NUCLEOTIDE SEQUENCE</scope>
    <source>
        <strain evidence="7">ChiSxjej1B13-11774</strain>
    </source>
</reference>
<keyword evidence="5 6" id="KW-0472">Membrane</keyword>
<feature type="transmembrane region" description="Helical" evidence="6">
    <location>
        <begin position="150"/>
        <end position="168"/>
    </location>
</feature>
<protein>
    <submittedName>
        <fullName evidence="7">Polysaccharide biosynthesis C-terminal domain-containing protein</fullName>
    </submittedName>
</protein>
<evidence type="ECO:0000256" key="5">
    <source>
        <dbReference type="ARBA" id="ARBA00023136"/>
    </source>
</evidence>
<comment type="subcellular location">
    <subcellularLocation>
        <location evidence="1">Cell membrane</location>
        <topology evidence="1">Multi-pass membrane protein</topology>
    </subcellularLocation>
</comment>
<evidence type="ECO:0000256" key="2">
    <source>
        <dbReference type="ARBA" id="ARBA00022475"/>
    </source>
</evidence>